<dbReference type="OrthoDB" id="87732at2157"/>
<feature type="domain" description="ABC transporter" evidence="6">
    <location>
        <begin position="4"/>
        <end position="234"/>
    </location>
</feature>
<feature type="region of interest" description="Disordered" evidence="5">
    <location>
        <begin position="309"/>
        <end position="348"/>
    </location>
</feature>
<dbReference type="PROSITE" id="PS50893">
    <property type="entry name" value="ABC_TRANSPORTER_2"/>
    <property type="match status" value="1"/>
</dbReference>
<dbReference type="InterPro" id="IPR003593">
    <property type="entry name" value="AAA+_ATPase"/>
</dbReference>
<dbReference type="PROSITE" id="PS00211">
    <property type="entry name" value="ABC_TRANSPORTER_1"/>
    <property type="match status" value="1"/>
</dbReference>
<accession>A0A4P8WH84</accession>
<dbReference type="RefSeq" id="WP_138245152.1">
    <property type="nucleotide sequence ID" value="NZ_CP040330.1"/>
</dbReference>
<evidence type="ECO:0000259" key="6">
    <source>
        <dbReference type="PROSITE" id="PS50893"/>
    </source>
</evidence>
<feature type="compositionally biased region" description="Basic and acidic residues" evidence="5">
    <location>
        <begin position="316"/>
        <end position="327"/>
    </location>
</feature>
<comment type="similarity">
    <text evidence="1">Belongs to the ABC transporter superfamily.</text>
</comment>
<keyword evidence="2" id="KW-0813">Transport</keyword>
<proteinExistence type="inferred from homology"/>
<dbReference type="SMART" id="SM00382">
    <property type="entry name" value="AAA"/>
    <property type="match status" value="1"/>
</dbReference>
<dbReference type="AlphaFoldDB" id="A0A4P8WH84"/>
<dbReference type="Pfam" id="PF00005">
    <property type="entry name" value="ABC_tran"/>
    <property type="match status" value="1"/>
</dbReference>
<name>A0A4P8WH84_9EURY</name>
<dbReference type="PANTHER" id="PTHR43335">
    <property type="entry name" value="ABC TRANSPORTER, ATP-BINDING PROTEIN"/>
    <property type="match status" value="1"/>
</dbReference>
<dbReference type="CDD" id="cd03230">
    <property type="entry name" value="ABC_DR_subfamily_A"/>
    <property type="match status" value="1"/>
</dbReference>
<protein>
    <submittedName>
        <fullName evidence="7">ABC transporter ATP-binding protein</fullName>
    </submittedName>
</protein>
<dbReference type="SUPFAM" id="SSF52540">
    <property type="entry name" value="P-loop containing nucleoside triphosphate hydrolases"/>
    <property type="match status" value="1"/>
</dbReference>
<dbReference type="InterPro" id="IPR017871">
    <property type="entry name" value="ABC_transporter-like_CS"/>
</dbReference>
<dbReference type="PANTHER" id="PTHR43335:SF4">
    <property type="entry name" value="ABC TRANSPORTER, ATP-BINDING PROTEIN"/>
    <property type="match status" value="1"/>
</dbReference>
<gene>
    <name evidence="7" type="ORF">FEJ81_09985</name>
</gene>
<evidence type="ECO:0000313" key="8">
    <source>
        <dbReference type="Proteomes" id="UP000302218"/>
    </source>
</evidence>
<evidence type="ECO:0000256" key="2">
    <source>
        <dbReference type="ARBA" id="ARBA00022448"/>
    </source>
</evidence>
<keyword evidence="3" id="KW-0547">Nucleotide-binding</keyword>
<evidence type="ECO:0000256" key="1">
    <source>
        <dbReference type="ARBA" id="ARBA00005417"/>
    </source>
</evidence>
<evidence type="ECO:0000256" key="3">
    <source>
        <dbReference type="ARBA" id="ARBA00022741"/>
    </source>
</evidence>
<sequence length="348" mass="36677">MPAIRTRGLTKRYGAGDEAVVALEALDLEVAEGEVFGFLGPNGAGKTTTIDLLLDFVRPSEGDATVLGYDTQAETDAVHDRVGVLPEGFDLWNRSSGRRHLEFAIESQDGDADPETLLERVGLDRDDGRRPVGEYSKGMSQRLAMAMALSGDPDLLILDEPSGGLDPHGIRTMQELVREEARRGTTVFFSSHILGQVAAVCDRVGILDDGELVTVDTIEGLRETAGVGSRLVIEVASAPGASVDDLTAIAGVTDVTRAEDGLHVSYTDPRAKATVVHRLVESDAAVLDFDIEEATLEDLFAAFTGSDADVGGSDAGLERNADARVEGEGDSEGSGEGALGAGPEEVDR</sequence>
<reference evidence="8" key="1">
    <citation type="submission" date="2019-05" db="EMBL/GenBank/DDBJ databases">
        <title>Genome sequence and methylation pattern of the halophilic Archaeon Natrinema versiforme BOL5-4.</title>
        <authorList>
            <person name="DasSarma P."/>
            <person name="Anton B.P."/>
            <person name="DasSarma S.L."/>
            <person name="Martinez F.L."/>
            <person name="Guzman D."/>
            <person name="Roberts R.J."/>
            <person name="DasSarma S."/>
        </authorList>
    </citation>
    <scope>NUCLEOTIDE SEQUENCE [LARGE SCALE GENOMIC DNA]</scope>
    <source>
        <strain evidence="8">BOL5-4</strain>
    </source>
</reference>
<dbReference type="GO" id="GO:0005524">
    <property type="term" value="F:ATP binding"/>
    <property type="evidence" value="ECO:0007669"/>
    <property type="project" value="UniProtKB-KW"/>
</dbReference>
<dbReference type="GO" id="GO:0016887">
    <property type="term" value="F:ATP hydrolysis activity"/>
    <property type="evidence" value="ECO:0007669"/>
    <property type="project" value="InterPro"/>
</dbReference>
<organism evidence="7 8">
    <name type="scientific">Natrinema versiforme</name>
    <dbReference type="NCBI Taxonomy" id="88724"/>
    <lineage>
        <taxon>Archaea</taxon>
        <taxon>Methanobacteriati</taxon>
        <taxon>Methanobacteriota</taxon>
        <taxon>Stenosarchaea group</taxon>
        <taxon>Halobacteria</taxon>
        <taxon>Halobacteriales</taxon>
        <taxon>Natrialbaceae</taxon>
        <taxon>Natrinema</taxon>
    </lineage>
</organism>
<evidence type="ECO:0000256" key="4">
    <source>
        <dbReference type="ARBA" id="ARBA00022840"/>
    </source>
</evidence>
<evidence type="ECO:0000313" key="7">
    <source>
        <dbReference type="EMBL" id="QCS42670.1"/>
    </source>
</evidence>
<dbReference type="InterPro" id="IPR027417">
    <property type="entry name" value="P-loop_NTPase"/>
</dbReference>
<dbReference type="GeneID" id="40265604"/>
<evidence type="ECO:0000256" key="5">
    <source>
        <dbReference type="SAM" id="MobiDB-lite"/>
    </source>
</evidence>
<dbReference type="KEGG" id="nvr:FEJ81_09985"/>
<dbReference type="Gene3D" id="3.40.50.300">
    <property type="entry name" value="P-loop containing nucleotide triphosphate hydrolases"/>
    <property type="match status" value="1"/>
</dbReference>
<dbReference type="InterPro" id="IPR003439">
    <property type="entry name" value="ABC_transporter-like_ATP-bd"/>
</dbReference>
<keyword evidence="4 7" id="KW-0067">ATP-binding</keyword>
<dbReference type="Proteomes" id="UP000302218">
    <property type="component" value="Chromosome"/>
</dbReference>
<dbReference type="EMBL" id="CP040330">
    <property type="protein sequence ID" value="QCS42670.1"/>
    <property type="molecule type" value="Genomic_DNA"/>
</dbReference>